<protein>
    <submittedName>
        <fullName evidence="1">ORF153</fullName>
    </submittedName>
</protein>
<dbReference type="Proteomes" id="UP000000987">
    <property type="component" value="Segment"/>
</dbReference>
<proteinExistence type="predicted"/>
<reference evidence="1 2" key="1">
    <citation type="journal article" date="2005" name="Proc. Natl. Acad. Sci. U.S.A.">
        <title>The complete genomes and proteomes of 27 Staphylococcus aureus bacteriophages.</title>
        <authorList>
            <person name="Kwan T."/>
            <person name="Liu J."/>
            <person name="Dubow M."/>
            <person name="Gros P."/>
            <person name="Pelletier J."/>
        </authorList>
    </citation>
    <scope>NUCLEOTIDE SEQUENCE</scope>
</reference>
<name>Q4ZCD6_9CAUD</name>
<organism evidence="1 2">
    <name type="scientific">Staphylococcus phage 37</name>
    <dbReference type="NCBI Taxonomy" id="2936813"/>
    <lineage>
        <taxon>Viruses</taxon>
        <taxon>Duplodnaviria</taxon>
        <taxon>Heunggongvirae</taxon>
        <taxon>Uroviricota</taxon>
        <taxon>Caudoviricetes</taxon>
        <taxon>Azeredovirinae</taxon>
        <taxon>Phietavirus</taxon>
        <taxon>Phietavirus pv37</taxon>
    </lineage>
</organism>
<evidence type="ECO:0000313" key="1">
    <source>
        <dbReference type="EMBL" id="AAX91339.1"/>
    </source>
</evidence>
<dbReference type="EMBL" id="AY954958">
    <property type="protein sequence ID" value="AAX91339.1"/>
    <property type="molecule type" value="Genomic_DNA"/>
</dbReference>
<accession>Q4ZCD6</accession>
<keyword evidence="2" id="KW-1185">Reference proteome</keyword>
<sequence>MFEERLRHPCIIIYRNAVSIGLQTIEFNYISCFQIQPFNCHNF</sequence>
<evidence type="ECO:0000313" key="2">
    <source>
        <dbReference type="Proteomes" id="UP000000987"/>
    </source>
</evidence>